<dbReference type="RefSeq" id="XP_009823229.1">
    <property type="nucleotide sequence ID" value="XM_009824927.1"/>
</dbReference>
<sequence length="170" mass="18884">MPKVESSDGVFQGLDGLDDPHDRARGQVMVGIHLLQVVHQLVVGFRRVGATHVGQQVEQIRPLGRVKRGRRVHGGDVRLKRSWNERKQMEDPAPQLAHANTLAPTGPMQLQAEAMVVGHVHLREHCHMVDHVLPHVATEPIASGDPSENPRGVPGMKRRRERVNVVLRGI</sequence>
<protein>
    <submittedName>
        <fullName evidence="1">Uncharacterized protein</fullName>
    </submittedName>
</protein>
<evidence type="ECO:0000313" key="1">
    <source>
        <dbReference type="EMBL" id="ETV86430.1"/>
    </source>
</evidence>
<organism evidence="1">
    <name type="scientific">Aphanomyces astaci</name>
    <name type="common">Crayfish plague agent</name>
    <dbReference type="NCBI Taxonomy" id="112090"/>
    <lineage>
        <taxon>Eukaryota</taxon>
        <taxon>Sar</taxon>
        <taxon>Stramenopiles</taxon>
        <taxon>Oomycota</taxon>
        <taxon>Saprolegniomycetes</taxon>
        <taxon>Saprolegniales</taxon>
        <taxon>Verrucalvaceae</taxon>
        <taxon>Aphanomyces</taxon>
    </lineage>
</organism>
<name>W4H327_APHAT</name>
<dbReference type="AlphaFoldDB" id="W4H327"/>
<dbReference type="GeneID" id="20803623"/>
<dbReference type="EMBL" id="KI913116">
    <property type="protein sequence ID" value="ETV86430.1"/>
    <property type="molecule type" value="Genomic_DNA"/>
</dbReference>
<accession>W4H327</accession>
<proteinExistence type="predicted"/>
<gene>
    <name evidence="1" type="ORF">H257_01627</name>
</gene>
<reference evidence="1" key="1">
    <citation type="submission" date="2013-12" db="EMBL/GenBank/DDBJ databases">
        <title>The Genome Sequence of Aphanomyces astaci APO3.</title>
        <authorList>
            <consortium name="The Broad Institute Genomics Platform"/>
            <person name="Russ C."/>
            <person name="Tyler B."/>
            <person name="van West P."/>
            <person name="Dieguez-Uribeondo J."/>
            <person name="Young S.K."/>
            <person name="Zeng Q."/>
            <person name="Gargeya S."/>
            <person name="Fitzgerald M."/>
            <person name="Abouelleil A."/>
            <person name="Alvarado L."/>
            <person name="Chapman S.B."/>
            <person name="Gainer-Dewar J."/>
            <person name="Goldberg J."/>
            <person name="Griggs A."/>
            <person name="Gujja S."/>
            <person name="Hansen M."/>
            <person name="Howarth C."/>
            <person name="Imamovic A."/>
            <person name="Ireland A."/>
            <person name="Larimer J."/>
            <person name="McCowan C."/>
            <person name="Murphy C."/>
            <person name="Pearson M."/>
            <person name="Poon T.W."/>
            <person name="Priest M."/>
            <person name="Roberts A."/>
            <person name="Saif S."/>
            <person name="Shea T."/>
            <person name="Sykes S."/>
            <person name="Wortman J."/>
            <person name="Nusbaum C."/>
            <person name="Birren B."/>
        </authorList>
    </citation>
    <scope>NUCLEOTIDE SEQUENCE [LARGE SCALE GENOMIC DNA]</scope>
    <source>
        <strain evidence="1">APO3</strain>
    </source>
</reference>
<dbReference type="VEuPathDB" id="FungiDB:H257_01627"/>